<keyword evidence="7 8" id="KW-0119">Carbohydrate metabolism</keyword>
<dbReference type="NCBIfam" id="NF008277">
    <property type="entry name" value="PRK11055.1"/>
    <property type="match status" value="1"/>
</dbReference>
<dbReference type="EMBL" id="BRLH01000001">
    <property type="protein sequence ID" value="GKX54283.1"/>
    <property type="molecule type" value="Genomic_DNA"/>
</dbReference>
<dbReference type="Proteomes" id="UP001058124">
    <property type="component" value="Unassembled WGS sequence"/>
</dbReference>
<feature type="binding site" evidence="10">
    <location>
        <position position="245"/>
    </location>
    <ligand>
        <name>beta-D-galactose</name>
        <dbReference type="ChEBI" id="CHEBI:27667"/>
    </ligand>
</feature>
<dbReference type="GO" id="GO:0006006">
    <property type="term" value="P:glucose metabolic process"/>
    <property type="evidence" value="ECO:0007669"/>
    <property type="project" value="TreeGrafter"/>
</dbReference>
<dbReference type="InterPro" id="IPR013458">
    <property type="entry name" value="Ald_epimerase_bac"/>
</dbReference>
<feature type="active site" description="Proton donor" evidence="9">
    <location>
        <position position="175"/>
    </location>
</feature>
<dbReference type="RefSeq" id="WP_027272865.1">
    <property type="nucleotide sequence ID" value="NZ_BRLH01000001.1"/>
</dbReference>
<dbReference type="InterPro" id="IPR047215">
    <property type="entry name" value="Galactose_mutarotase-like"/>
</dbReference>
<dbReference type="NCBIfam" id="TIGR02636">
    <property type="entry name" value="galM_Leloir"/>
    <property type="match status" value="1"/>
</dbReference>
<evidence type="ECO:0000256" key="10">
    <source>
        <dbReference type="PIRSR" id="PIRSR005096-2"/>
    </source>
</evidence>
<protein>
    <recommendedName>
        <fullName evidence="5 8">Aldose 1-epimerase</fullName>
        <ecNumber evidence="4 8">5.1.3.3</ecNumber>
    </recommendedName>
</protein>
<dbReference type="Pfam" id="PF01263">
    <property type="entry name" value="Aldose_epim"/>
    <property type="match status" value="1"/>
</dbReference>
<name>A0AAV5MWR4_9GAMM</name>
<accession>A0AAV5MWR4</accession>
<dbReference type="GO" id="GO:0033499">
    <property type="term" value="P:galactose catabolic process via UDP-galactose, Leloir pathway"/>
    <property type="evidence" value="ECO:0007669"/>
    <property type="project" value="TreeGrafter"/>
</dbReference>
<comment type="similarity">
    <text evidence="3 8">Belongs to the aldose epimerase family.</text>
</comment>
<feature type="active site" description="Proton acceptor" evidence="9">
    <location>
        <position position="310"/>
    </location>
</feature>
<evidence type="ECO:0000256" key="4">
    <source>
        <dbReference type="ARBA" id="ARBA00013185"/>
    </source>
</evidence>
<evidence type="ECO:0000256" key="11">
    <source>
        <dbReference type="PIRSR" id="PIRSR005096-3"/>
    </source>
</evidence>
<proteinExistence type="inferred from homology"/>
<dbReference type="GO" id="GO:0030246">
    <property type="term" value="F:carbohydrate binding"/>
    <property type="evidence" value="ECO:0007669"/>
    <property type="project" value="InterPro"/>
</dbReference>
<keyword evidence="6 8" id="KW-0413">Isomerase</keyword>
<reference evidence="12" key="1">
    <citation type="submission" date="2022-06" db="EMBL/GenBank/DDBJ databases">
        <title>Draft genome sequences of Leminorella grimontii str. JCM5902.</title>
        <authorList>
            <person name="Wakabayashi Y."/>
            <person name="Kojima K."/>
        </authorList>
    </citation>
    <scope>NUCLEOTIDE SEQUENCE</scope>
    <source>
        <strain evidence="12">JCM 5902</strain>
    </source>
</reference>
<evidence type="ECO:0000256" key="2">
    <source>
        <dbReference type="ARBA" id="ARBA00005028"/>
    </source>
</evidence>
<dbReference type="PROSITE" id="PS00545">
    <property type="entry name" value="ALDOSE_1_EPIMERASE"/>
    <property type="match status" value="1"/>
</dbReference>
<organism evidence="12 13">
    <name type="scientific">Leminorella grimontii</name>
    <dbReference type="NCBI Taxonomy" id="82981"/>
    <lineage>
        <taxon>Bacteria</taxon>
        <taxon>Pseudomonadati</taxon>
        <taxon>Pseudomonadota</taxon>
        <taxon>Gammaproteobacteria</taxon>
        <taxon>Enterobacterales</taxon>
        <taxon>Budviciaceae</taxon>
        <taxon>Leminorella</taxon>
    </lineage>
</organism>
<dbReference type="EC" id="5.1.3.3" evidence="4 8"/>
<comment type="pathway">
    <text evidence="2 8">Carbohydrate metabolism; hexose metabolism.</text>
</comment>
<dbReference type="GO" id="GO:0004034">
    <property type="term" value="F:aldose 1-epimerase activity"/>
    <property type="evidence" value="ECO:0007669"/>
    <property type="project" value="UniProtKB-EC"/>
</dbReference>
<dbReference type="InterPro" id="IPR008183">
    <property type="entry name" value="Aldose_1/G6P_1-epimerase"/>
</dbReference>
<comment type="caution">
    <text evidence="12">The sequence shown here is derived from an EMBL/GenBank/DDBJ whole genome shotgun (WGS) entry which is preliminary data.</text>
</comment>
<comment type="catalytic activity">
    <reaction evidence="1 8">
        <text>alpha-D-glucose = beta-D-glucose</text>
        <dbReference type="Rhea" id="RHEA:10264"/>
        <dbReference type="ChEBI" id="CHEBI:15903"/>
        <dbReference type="ChEBI" id="CHEBI:17925"/>
        <dbReference type="EC" id="5.1.3.3"/>
    </reaction>
</comment>
<evidence type="ECO:0000313" key="12">
    <source>
        <dbReference type="EMBL" id="GKX54283.1"/>
    </source>
</evidence>
<dbReference type="InterPro" id="IPR018052">
    <property type="entry name" value="Ald1_epimerase_CS"/>
</dbReference>
<dbReference type="PIRSF" id="PIRSF005096">
    <property type="entry name" value="GALM"/>
    <property type="match status" value="1"/>
</dbReference>
<dbReference type="GO" id="GO:0005737">
    <property type="term" value="C:cytoplasm"/>
    <property type="evidence" value="ECO:0007669"/>
    <property type="project" value="TreeGrafter"/>
</dbReference>
<evidence type="ECO:0000256" key="1">
    <source>
        <dbReference type="ARBA" id="ARBA00001614"/>
    </source>
</evidence>
<dbReference type="SUPFAM" id="SSF74650">
    <property type="entry name" value="Galactose mutarotase-like"/>
    <property type="match status" value="1"/>
</dbReference>
<dbReference type="Gene3D" id="2.70.98.10">
    <property type="match status" value="1"/>
</dbReference>
<dbReference type="InterPro" id="IPR015443">
    <property type="entry name" value="Aldose_1-epimerase"/>
</dbReference>
<sequence length="348" mass="38681">MLTASPSLAPDGAPFTIIHLANRQGMRVALMDWGATWLSCELPMGAEEMREVLLGCSSPEGYLRQTAYLGATVGRYANRIAFSRITRGEQSFALVPNQGEHQLHGGANGPDRRRWSVVRHDENSATFSLDSPDGDNGFPGNLRVEVTYTLTDDGRVEISYFATVDSLCPVNFTNHAYFNLDGKSADCRTHRLQIDADYFLPVDKEGIPDAGLTPVTVGGMDFRQPKRIAQDFLADDCQRKVSGYDHAYLLSERCREGKIPAARLWSSDERVVMSVYTTKPALQFYSGNFLARTPSRDGGEYGSFAGLALESEFLPDSPNHPEWPQPDCWLKPGEDYRSTTVYQFSLIN</sequence>
<keyword evidence="13" id="KW-1185">Reference proteome</keyword>
<evidence type="ECO:0000313" key="13">
    <source>
        <dbReference type="Proteomes" id="UP001058124"/>
    </source>
</evidence>
<evidence type="ECO:0000256" key="5">
    <source>
        <dbReference type="ARBA" id="ARBA00014165"/>
    </source>
</evidence>
<dbReference type="InterPro" id="IPR014718">
    <property type="entry name" value="GH-type_carb-bd"/>
</dbReference>
<evidence type="ECO:0000256" key="6">
    <source>
        <dbReference type="ARBA" id="ARBA00023235"/>
    </source>
</evidence>
<feature type="binding site" evidence="11">
    <location>
        <begin position="175"/>
        <end position="177"/>
    </location>
    <ligand>
        <name>beta-D-galactose</name>
        <dbReference type="ChEBI" id="CHEBI:27667"/>
    </ligand>
</feature>
<dbReference type="PANTHER" id="PTHR10091">
    <property type="entry name" value="ALDOSE-1-EPIMERASE"/>
    <property type="match status" value="1"/>
</dbReference>
<dbReference type="CDD" id="cd09019">
    <property type="entry name" value="galactose_mutarotase_like"/>
    <property type="match status" value="1"/>
</dbReference>
<evidence type="ECO:0000256" key="8">
    <source>
        <dbReference type="PIRNR" id="PIRNR005096"/>
    </source>
</evidence>
<dbReference type="InterPro" id="IPR011013">
    <property type="entry name" value="Gal_mutarotase_sf_dom"/>
</dbReference>
<dbReference type="PANTHER" id="PTHR10091:SF0">
    <property type="entry name" value="GALACTOSE MUTAROTASE"/>
    <property type="match status" value="1"/>
</dbReference>
<evidence type="ECO:0000256" key="7">
    <source>
        <dbReference type="ARBA" id="ARBA00023277"/>
    </source>
</evidence>
<feature type="binding site" evidence="11">
    <location>
        <begin position="78"/>
        <end position="79"/>
    </location>
    <ligand>
        <name>beta-D-galactose</name>
        <dbReference type="ChEBI" id="CHEBI:27667"/>
    </ligand>
</feature>
<gene>
    <name evidence="12" type="primary">galM</name>
    <name evidence="12" type="ORF">SOASR030_03950</name>
</gene>
<evidence type="ECO:0000256" key="3">
    <source>
        <dbReference type="ARBA" id="ARBA00006206"/>
    </source>
</evidence>
<dbReference type="AlphaFoldDB" id="A0AAV5MWR4"/>
<evidence type="ECO:0000256" key="9">
    <source>
        <dbReference type="PIRSR" id="PIRSR005096-1"/>
    </source>
</evidence>